<dbReference type="InterPro" id="IPR002547">
    <property type="entry name" value="tRNA-bd_dom"/>
</dbReference>
<dbReference type="RefSeq" id="WP_089300054.1">
    <property type="nucleotide sequence ID" value="NZ_FZNW01000003.1"/>
</dbReference>
<keyword evidence="1 3" id="KW-0820">tRNA-binding</keyword>
<dbReference type="NCBIfam" id="NF007494">
    <property type="entry name" value="PRK10089.1-3"/>
    <property type="match status" value="1"/>
</dbReference>
<dbReference type="AlphaFoldDB" id="A0A238VPD1"/>
<keyword evidence="6" id="KW-1185">Reference proteome</keyword>
<dbReference type="PANTHER" id="PTHR11586">
    <property type="entry name" value="TRNA-AMINOACYLATION COFACTOR ARC1 FAMILY MEMBER"/>
    <property type="match status" value="1"/>
</dbReference>
<evidence type="ECO:0000256" key="3">
    <source>
        <dbReference type="PROSITE-ProRule" id="PRU00209"/>
    </source>
</evidence>
<sequence length="114" mass="12183">MDDSPKPDAPDAFPAVDMRVGRVTEVQPFPEARSPAWKIAVDFGVLGHRWTSAQVTHYSAEELIGRTVVGAINLGRKRIAGFTSEFLLLGAVGTSGEVRLLRPDDGADPGDPIA</sequence>
<accession>A0A238VPD1</accession>
<keyword evidence="2 3" id="KW-0694">RNA-binding</keyword>
<evidence type="ECO:0000313" key="6">
    <source>
        <dbReference type="Proteomes" id="UP000198348"/>
    </source>
</evidence>
<dbReference type="InterPro" id="IPR051270">
    <property type="entry name" value="Tyrosine-tRNA_ligase_regulator"/>
</dbReference>
<dbReference type="GO" id="GO:0000049">
    <property type="term" value="F:tRNA binding"/>
    <property type="evidence" value="ECO:0007669"/>
    <property type="project" value="UniProtKB-UniRule"/>
</dbReference>
<gene>
    <name evidence="5" type="ORF">SAMN06265360_103207</name>
</gene>
<organism evidence="5 6">
    <name type="scientific">Haloechinothrix alba</name>
    <dbReference type="NCBI Taxonomy" id="664784"/>
    <lineage>
        <taxon>Bacteria</taxon>
        <taxon>Bacillati</taxon>
        <taxon>Actinomycetota</taxon>
        <taxon>Actinomycetes</taxon>
        <taxon>Pseudonocardiales</taxon>
        <taxon>Pseudonocardiaceae</taxon>
        <taxon>Haloechinothrix</taxon>
    </lineage>
</organism>
<proteinExistence type="predicted"/>
<dbReference type="PANTHER" id="PTHR11586:SF37">
    <property type="entry name" value="TRNA-BINDING DOMAIN-CONTAINING PROTEIN"/>
    <property type="match status" value="1"/>
</dbReference>
<evidence type="ECO:0000259" key="4">
    <source>
        <dbReference type="PROSITE" id="PS50886"/>
    </source>
</evidence>
<dbReference type="Proteomes" id="UP000198348">
    <property type="component" value="Unassembled WGS sequence"/>
</dbReference>
<reference evidence="5 6" key="1">
    <citation type="submission" date="2017-06" db="EMBL/GenBank/DDBJ databases">
        <authorList>
            <person name="Kim H.J."/>
            <person name="Triplett B.A."/>
        </authorList>
    </citation>
    <scope>NUCLEOTIDE SEQUENCE [LARGE SCALE GENOMIC DNA]</scope>
    <source>
        <strain evidence="5 6">DSM 45207</strain>
    </source>
</reference>
<dbReference type="PROSITE" id="PS50886">
    <property type="entry name" value="TRBD"/>
    <property type="match status" value="1"/>
</dbReference>
<dbReference type="EMBL" id="FZNW01000003">
    <property type="protein sequence ID" value="SNR36195.1"/>
    <property type="molecule type" value="Genomic_DNA"/>
</dbReference>
<evidence type="ECO:0000256" key="2">
    <source>
        <dbReference type="ARBA" id="ARBA00022884"/>
    </source>
</evidence>
<dbReference type="CDD" id="cd02798">
    <property type="entry name" value="tRNA_bind_CsaA"/>
    <property type="match status" value="1"/>
</dbReference>
<evidence type="ECO:0000256" key="1">
    <source>
        <dbReference type="ARBA" id="ARBA00022555"/>
    </source>
</evidence>
<name>A0A238VPD1_9PSEU</name>
<dbReference type="OrthoDB" id="9794564at2"/>
<dbReference type="Pfam" id="PF01588">
    <property type="entry name" value="tRNA_bind"/>
    <property type="match status" value="1"/>
</dbReference>
<evidence type="ECO:0000313" key="5">
    <source>
        <dbReference type="EMBL" id="SNR36195.1"/>
    </source>
</evidence>
<dbReference type="InterPro" id="IPR012340">
    <property type="entry name" value="NA-bd_OB-fold"/>
</dbReference>
<dbReference type="Gene3D" id="2.40.50.140">
    <property type="entry name" value="Nucleic acid-binding proteins"/>
    <property type="match status" value="1"/>
</dbReference>
<feature type="domain" description="TRNA-binding" evidence="4">
    <location>
        <begin position="12"/>
        <end position="114"/>
    </location>
</feature>
<dbReference type="SUPFAM" id="SSF50249">
    <property type="entry name" value="Nucleic acid-binding proteins"/>
    <property type="match status" value="1"/>
</dbReference>
<protein>
    <submittedName>
        <fullName evidence="5">tRNA-binding protein</fullName>
    </submittedName>
</protein>